<gene>
    <name evidence="2" type="ORF">ACFPEN_30655</name>
</gene>
<keyword evidence="1" id="KW-0732">Signal</keyword>
<feature type="chain" id="PRO_5045534838" description="Lipoprotein" evidence="1">
    <location>
        <begin position="25"/>
        <end position="153"/>
    </location>
</feature>
<evidence type="ECO:0000313" key="2">
    <source>
        <dbReference type="EMBL" id="MFC4517262.1"/>
    </source>
</evidence>
<comment type="caution">
    <text evidence="2">The sequence shown here is derived from an EMBL/GenBank/DDBJ whole genome shotgun (WGS) entry which is preliminary data.</text>
</comment>
<keyword evidence="3" id="KW-1185">Reference proteome</keyword>
<sequence length="153" mass="17133">MSVVRRRLVVWGCSLSLGASLLMAGCDRYNMLCGEEGPIPQGLVAQDVIGSYEGKPFGVLTVRADGTFTADDWADYDMLASKFENVGAVQGRWELRVRERTAAGFDDEAFSLTILPERRGSNFYVTGSRKSPRLYQYGDADSCLRFHQFMKRQ</sequence>
<evidence type="ECO:0000313" key="3">
    <source>
        <dbReference type="Proteomes" id="UP001595990"/>
    </source>
</evidence>
<dbReference type="EMBL" id="JBHSFS010000019">
    <property type="protein sequence ID" value="MFC4517262.1"/>
    <property type="molecule type" value="Genomic_DNA"/>
</dbReference>
<proteinExistence type="predicted"/>
<dbReference type="PROSITE" id="PS51257">
    <property type="entry name" value="PROKAR_LIPOPROTEIN"/>
    <property type="match status" value="1"/>
</dbReference>
<feature type="signal peptide" evidence="1">
    <location>
        <begin position="1"/>
        <end position="24"/>
    </location>
</feature>
<dbReference type="Proteomes" id="UP001595990">
    <property type="component" value="Unassembled WGS sequence"/>
</dbReference>
<dbReference type="RefSeq" id="WP_417923966.1">
    <property type="nucleotide sequence ID" value="NZ_JBHSFS010000019.1"/>
</dbReference>
<accession>A0ABV9BT25</accession>
<evidence type="ECO:0008006" key="4">
    <source>
        <dbReference type="Google" id="ProtNLM"/>
    </source>
</evidence>
<organism evidence="2 3">
    <name type="scientific">Streptomyces ehimensis</name>
    <dbReference type="NCBI Taxonomy" id="68195"/>
    <lineage>
        <taxon>Bacteria</taxon>
        <taxon>Bacillati</taxon>
        <taxon>Actinomycetota</taxon>
        <taxon>Actinomycetes</taxon>
        <taxon>Kitasatosporales</taxon>
        <taxon>Streptomycetaceae</taxon>
        <taxon>Streptomyces</taxon>
    </lineage>
</organism>
<reference evidence="3" key="1">
    <citation type="journal article" date="2019" name="Int. J. Syst. Evol. Microbiol.">
        <title>The Global Catalogue of Microorganisms (GCM) 10K type strain sequencing project: providing services to taxonomists for standard genome sequencing and annotation.</title>
        <authorList>
            <consortium name="The Broad Institute Genomics Platform"/>
            <consortium name="The Broad Institute Genome Sequencing Center for Infectious Disease"/>
            <person name="Wu L."/>
            <person name="Ma J."/>
        </authorList>
    </citation>
    <scope>NUCLEOTIDE SEQUENCE [LARGE SCALE GENOMIC DNA]</scope>
    <source>
        <strain evidence="3">CECT 8064</strain>
    </source>
</reference>
<protein>
    <recommendedName>
        <fullName evidence="4">Lipoprotein</fullName>
    </recommendedName>
</protein>
<name>A0ABV9BT25_9ACTN</name>
<evidence type="ECO:0000256" key="1">
    <source>
        <dbReference type="SAM" id="SignalP"/>
    </source>
</evidence>